<dbReference type="Proteomes" id="UP001597349">
    <property type="component" value="Unassembled WGS sequence"/>
</dbReference>
<organism evidence="2 3">
    <name type="scientific">Mesorhizobium calcicola</name>
    <dbReference type="NCBI Taxonomy" id="1300310"/>
    <lineage>
        <taxon>Bacteria</taxon>
        <taxon>Pseudomonadati</taxon>
        <taxon>Pseudomonadota</taxon>
        <taxon>Alphaproteobacteria</taxon>
        <taxon>Hyphomicrobiales</taxon>
        <taxon>Phyllobacteriaceae</taxon>
        <taxon>Mesorhizobium</taxon>
    </lineage>
</organism>
<evidence type="ECO:0000259" key="1">
    <source>
        <dbReference type="Pfam" id="PF09832"/>
    </source>
</evidence>
<keyword evidence="3" id="KW-1185">Reference proteome</keyword>
<name>A0ABW4WIA0_9HYPH</name>
<comment type="caution">
    <text evidence="2">The sequence shown here is derived from an EMBL/GenBank/DDBJ whole genome shotgun (WGS) entry which is preliminary data.</text>
</comment>
<evidence type="ECO:0000313" key="2">
    <source>
        <dbReference type="EMBL" id="MFD2055635.1"/>
    </source>
</evidence>
<dbReference type="Pfam" id="PF09832">
    <property type="entry name" value="DUF2059"/>
    <property type="match status" value="1"/>
</dbReference>
<sequence>MVTAKMILLRLLRFATPRDSPLHPFLPSAQLSPARPACQGNTHAKVAIHLACSRVFQQCPSSLRGSKQMTSFVPPLTRLVLALCCLVSFSVAAPAQTLHEINKANGFHEMLMATGPGFVAAVKSAPGTPPQKVQDALAAALEGAFDANKMEAAIEARMADKLPAKDLADLASFYASPLGKHVTALEIQASTPEQRQRKTIEGPKILGELPSRDPARLALYKKLIDDLSAVDTGEAVALNMGYAMLSEMLGAAGKPLPDDQIMALLRQRSEGLRHDIETDVMASVAYIYRELPLDDLKLYETFLTSPAGSHYYDQMQVALGAVMTDEARAFGHRFFVALGYRKA</sequence>
<dbReference type="InterPro" id="IPR018637">
    <property type="entry name" value="DUF2059"/>
</dbReference>
<proteinExistence type="predicted"/>
<accession>A0ABW4WIA0</accession>
<protein>
    <submittedName>
        <fullName evidence="2">DUF2059 domain-containing protein</fullName>
    </submittedName>
</protein>
<feature type="domain" description="DUF2059" evidence="1">
    <location>
        <begin position="149"/>
        <end position="190"/>
    </location>
</feature>
<evidence type="ECO:0000313" key="3">
    <source>
        <dbReference type="Proteomes" id="UP001597349"/>
    </source>
</evidence>
<dbReference type="RefSeq" id="WP_379022173.1">
    <property type="nucleotide sequence ID" value="NZ_JBHUGY010000032.1"/>
</dbReference>
<reference evidence="3" key="1">
    <citation type="journal article" date="2019" name="Int. J. Syst. Evol. Microbiol.">
        <title>The Global Catalogue of Microorganisms (GCM) 10K type strain sequencing project: providing services to taxonomists for standard genome sequencing and annotation.</title>
        <authorList>
            <consortium name="The Broad Institute Genomics Platform"/>
            <consortium name="The Broad Institute Genome Sequencing Center for Infectious Disease"/>
            <person name="Wu L."/>
            <person name="Ma J."/>
        </authorList>
    </citation>
    <scope>NUCLEOTIDE SEQUENCE [LARGE SCALE GENOMIC DNA]</scope>
    <source>
        <strain evidence="3">CGMCC 1.16226</strain>
    </source>
</reference>
<gene>
    <name evidence="2" type="ORF">ACFSQT_21990</name>
</gene>
<dbReference type="EMBL" id="JBHUGY010000032">
    <property type="protein sequence ID" value="MFD2055635.1"/>
    <property type="molecule type" value="Genomic_DNA"/>
</dbReference>